<dbReference type="InterPro" id="IPR011009">
    <property type="entry name" value="Kinase-like_dom_sf"/>
</dbReference>
<dbReference type="PROSITE" id="PS00107">
    <property type="entry name" value="PROTEIN_KINASE_ATP"/>
    <property type="match status" value="1"/>
</dbReference>
<feature type="binding site" evidence="6">
    <location>
        <position position="105"/>
    </location>
    <ligand>
        <name>ATP</name>
        <dbReference type="ChEBI" id="CHEBI:30616"/>
    </ligand>
</feature>
<keyword evidence="1" id="KW-0723">Serine/threonine-protein kinase</keyword>
<sequence length="747" mass="85089">MLDLFKNIINRKTKEAVEKEKGKEREKERERERERNDIDGSKESSFVNEDVKGRVDQLIREHPEYADYYKELSARYILQEKIGDGAFSFVFKAYDTKEKIIVAIKIIDKSLMKPDQINSVLKEIAIMRQLDHPNIIKLYSYFNPPSSKYCFLFLEYAEGGEIFNQIIKYTYFSENLTRHIFRQVVFAIQYLHHKGIVHRDIKPENLLFEPSTFVERSPQEQIKARRVSDDNNKVDEGKFSFENGAGGIGIIKLADFGLSTLLQTSQELAKTPCGTVGYTSPEQHMNVGYDKKVDMWTLGCVLYTMVVGFPPFYSNNQNPNDITEKVMKGNYQFLKPWFDEVSEGCKNLISNLLTVDPVKRYSIEQVLQDPWFNQGYESTSLRMSSPAEDAPQNTYDNALFKTFSEDLINKNNVDDYFTGRVNTEEVQVLTPRAEAIKLVFDTAKDVRRKNRTGIIDFICQKPTKLSTSSNSSSMSDLNSDVSSTDLCAVPIIAYDEHSLDEEEEDDDDEDEDDEDVDDDDEDEDDDNSSLDSENYDNTYPITLTSLARTKSPMIRRSKQQDSDLPNLTTVHSHATTATVVTHGTIIDEQTHSDENEHGMKNNKPRKTSISFSIDTEHSKRSGSITSDTSISHGSHNSCNSQVGSFNLANHILELNNEEDTTEIEYEDKTPSASMHDTTNLHLHKLSRSEFMAKCKAHTPYICKSSIDNIESVAKEVSLEEKMSQHGVVSLQLDSATILARRKHKVIG</sequence>
<accession>A0A4T0X459</accession>
<dbReference type="SUPFAM" id="SSF56112">
    <property type="entry name" value="Protein kinase-like (PK-like)"/>
    <property type="match status" value="1"/>
</dbReference>
<feature type="compositionally biased region" description="Polar residues" evidence="7">
    <location>
        <begin position="621"/>
        <end position="636"/>
    </location>
</feature>
<evidence type="ECO:0000313" key="10">
    <source>
        <dbReference type="Proteomes" id="UP000307173"/>
    </source>
</evidence>
<dbReference type="Proteomes" id="UP000307173">
    <property type="component" value="Unassembled WGS sequence"/>
</dbReference>
<evidence type="ECO:0000256" key="1">
    <source>
        <dbReference type="ARBA" id="ARBA00022527"/>
    </source>
</evidence>
<organism evidence="9 10">
    <name type="scientific">Pichia inconspicua</name>
    <dbReference type="NCBI Taxonomy" id="52247"/>
    <lineage>
        <taxon>Eukaryota</taxon>
        <taxon>Fungi</taxon>
        <taxon>Dikarya</taxon>
        <taxon>Ascomycota</taxon>
        <taxon>Saccharomycotina</taxon>
        <taxon>Pichiomycetes</taxon>
        <taxon>Pichiales</taxon>
        <taxon>Pichiaceae</taxon>
        <taxon>Pichia</taxon>
    </lineage>
</organism>
<evidence type="ECO:0000256" key="4">
    <source>
        <dbReference type="ARBA" id="ARBA00022777"/>
    </source>
</evidence>
<dbReference type="Gene3D" id="3.30.200.20">
    <property type="entry name" value="Phosphorylase Kinase, domain 1"/>
    <property type="match status" value="1"/>
</dbReference>
<evidence type="ECO:0000256" key="6">
    <source>
        <dbReference type="PROSITE-ProRule" id="PRU10141"/>
    </source>
</evidence>
<feature type="compositionally biased region" description="Polar residues" evidence="7">
    <location>
        <begin position="529"/>
        <end position="548"/>
    </location>
</feature>
<evidence type="ECO:0000256" key="7">
    <source>
        <dbReference type="SAM" id="MobiDB-lite"/>
    </source>
</evidence>
<keyword evidence="5 6" id="KW-0067">ATP-binding</keyword>
<keyword evidence="2" id="KW-0808">Transferase</keyword>
<feature type="region of interest" description="Disordered" evidence="7">
    <location>
        <begin position="494"/>
        <end position="567"/>
    </location>
</feature>
<dbReference type="InterPro" id="IPR000719">
    <property type="entry name" value="Prot_kinase_dom"/>
</dbReference>
<evidence type="ECO:0000313" key="9">
    <source>
        <dbReference type="EMBL" id="TID30198.1"/>
    </source>
</evidence>
<dbReference type="STRING" id="52247.A0A4T0X459"/>
<dbReference type="PROSITE" id="PS00108">
    <property type="entry name" value="PROTEIN_KINASE_ST"/>
    <property type="match status" value="1"/>
</dbReference>
<dbReference type="InterPro" id="IPR008271">
    <property type="entry name" value="Ser/Thr_kinase_AS"/>
</dbReference>
<comment type="caution">
    <text evidence="9">The sequence shown here is derived from an EMBL/GenBank/DDBJ whole genome shotgun (WGS) entry which is preliminary data.</text>
</comment>
<evidence type="ECO:0000256" key="5">
    <source>
        <dbReference type="ARBA" id="ARBA00022840"/>
    </source>
</evidence>
<dbReference type="OrthoDB" id="1738954at2759"/>
<evidence type="ECO:0000259" key="8">
    <source>
        <dbReference type="PROSITE" id="PS50011"/>
    </source>
</evidence>
<keyword evidence="4" id="KW-0418">Kinase</keyword>
<dbReference type="Gene3D" id="1.10.510.10">
    <property type="entry name" value="Transferase(Phosphotransferase) domain 1"/>
    <property type="match status" value="1"/>
</dbReference>
<keyword evidence="3 6" id="KW-0547">Nucleotide-binding</keyword>
<dbReference type="AlphaFoldDB" id="A0A4T0X459"/>
<proteinExistence type="predicted"/>
<protein>
    <recommendedName>
        <fullName evidence="8">Protein kinase domain-containing protein</fullName>
    </recommendedName>
</protein>
<dbReference type="EMBL" id="SELW01000170">
    <property type="protein sequence ID" value="TID30198.1"/>
    <property type="molecule type" value="Genomic_DNA"/>
</dbReference>
<feature type="region of interest" description="Disordered" evidence="7">
    <location>
        <begin position="614"/>
        <end position="636"/>
    </location>
</feature>
<dbReference type="FunFam" id="3.30.200.20:FF:000315">
    <property type="entry name" value="Calcium-dependent protein kinase 3"/>
    <property type="match status" value="1"/>
</dbReference>
<keyword evidence="10" id="KW-1185">Reference proteome</keyword>
<feature type="region of interest" description="Disordered" evidence="7">
    <location>
        <begin position="16"/>
        <end position="43"/>
    </location>
</feature>
<reference evidence="9 10" key="1">
    <citation type="journal article" date="2019" name="Front. Genet.">
        <title>Whole-Genome Sequencing of the Opportunistic Yeast Pathogen Candida inconspicua Uncovers Its Hybrid Origin.</title>
        <authorList>
            <person name="Mixao V."/>
            <person name="Hansen A.P."/>
            <person name="Saus E."/>
            <person name="Boekhout T."/>
            <person name="Lass-Florl C."/>
            <person name="Gabaldon T."/>
        </authorList>
    </citation>
    <scope>NUCLEOTIDE SEQUENCE [LARGE SCALE GENOMIC DNA]</scope>
    <source>
        <strain evidence="9 10">CBS 180</strain>
    </source>
</reference>
<feature type="compositionally biased region" description="Basic and acidic residues" evidence="7">
    <location>
        <begin position="16"/>
        <end position="42"/>
    </location>
</feature>
<dbReference type="PANTHER" id="PTHR24347">
    <property type="entry name" value="SERINE/THREONINE-PROTEIN KINASE"/>
    <property type="match status" value="1"/>
</dbReference>
<dbReference type="Pfam" id="PF00069">
    <property type="entry name" value="Pkinase"/>
    <property type="match status" value="1"/>
</dbReference>
<dbReference type="InterPro" id="IPR017441">
    <property type="entry name" value="Protein_kinase_ATP_BS"/>
</dbReference>
<dbReference type="SMART" id="SM00220">
    <property type="entry name" value="S_TKc"/>
    <property type="match status" value="1"/>
</dbReference>
<evidence type="ECO:0000256" key="2">
    <source>
        <dbReference type="ARBA" id="ARBA00022679"/>
    </source>
</evidence>
<gene>
    <name evidence="9" type="ORF">CANINC_001205</name>
</gene>
<dbReference type="GO" id="GO:0005524">
    <property type="term" value="F:ATP binding"/>
    <property type="evidence" value="ECO:0007669"/>
    <property type="project" value="UniProtKB-UniRule"/>
</dbReference>
<evidence type="ECO:0000256" key="3">
    <source>
        <dbReference type="ARBA" id="ARBA00022741"/>
    </source>
</evidence>
<dbReference type="PROSITE" id="PS50011">
    <property type="entry name" value="PROTEIN_KINASE_DOM"/>
    <property type="match status" value="1"/>
</dbReference>
<name>A0A4T0X459_9ASCO</name>
<feature type="compositionally biased region" description="Acidic residues" evidence="7">
    <location>
        <begin position="498"/>
        <end position="528"/>
    </location>
</feature>
<dbReference type="GO" id="GO:0004674">
    <property type="term" value="F:protein serine/threonine kinase activity"/>
    <property type="evidence" value="ECO:0007669"/>
    <property type="project" value="UniProtKB-KW"/>
</dbReference>
<dbReference type="GO" id="GO:0030447">
    <property type="term" value="P:filamentous growth"/>
    <property type="evidence" value="ECO:0007669"/>
    <property type="project" value="UniProtKB-ARBA"/>
</dbReference>
<feature type="domain" description="Protein kinase" evidence="8">
    <location>
        <begin position="76"/>
        <end position="372"/>
    </location>
</feature>